<organism evidence="1">
    <name type="scientific">Homalodisca liturata</name>
    <dbReference type="NCBI Taxonomy" id="320908"/>
    <lineage>
        <taxon>Eukaryota</taxon>
        <taxon>Metazoa</taxon>
        <taxon>Ecdysozoa</taxon>
        <taxon>Arthropoda</taxon>
        <taxon>Hexapoda</taxon>
        <taxon>Insecta</taxon>
        <taxon>Pterygota</taxon>
        <taxon>Neoptera</taxon>
        <taxon>Paraneoptera</taxon>
        <taxon>Hemiptera</taxon>
        <taxon>Auchenorrhyncha</taxon>
        <taxon>Membracoidea</taxon>
        <taxon>Cicadellidae</taxon>
        <taxon>Cicadellinae</taxon>
        <taxon>Proconiini</taxon>
        <taxon>Homalodisca</taxon>
    </lineage>
</organism>
<evidence type="ECO:0000313" key="1">
    <source>
        <dbReference type="EMBL" id="JAS73012.1"/>
    </source>
</evidence>
<feature type="non-terminal residue" evidence="1">
    <location>
        <position position="1"/>
    </location>
</feature>
<feature type="non-terminal residue" evidence="1">
    <location>
        <position position="103"/>
    </location>
</feature>
<proteinExistence type="predicted"/>
<reference evidence="1" key="1">
    <citation type="submission" date="2015-11" db="EMBL/GenBank/DDBJ databases">
        <title>De novo transcriptome assembly of four potential Pierce s Disease insect vectors from Arizona vineyards.</title>
        <authorList>
            <person name="Tassone E.E."/>
        </authorList>
    </citation>
    <scope>NUCLEOTIDE SEQUENCE</scope>
</reference>
<protein>
    <submittedName>
        <fullName evidence="1">Uncharacterized protein</fullName>
    </submittedName>
</protein>
<name>A0A1B6HEE9_9HEMI</name>
<accession>A0A1B6HEE9</accession>
<dbReference type="EMBL" id="GECU01034694">
    <property type="protein sequence ID" value="JAS73012.1"/>
    <property type="molecule type" value="Transcribed_RNA"/>
</dbReference>
<gene>
    <name evidence="1" type="ORF">g.56744</name>
</gene>
<dbReference type="AlphaFoldDB" id="A0A1B6HEE9"/>
<sequence>ASWILKLNVPEAFSSIIRHDSNMGQLMYRGRHQIVRPRRSFTVTLESGRFSAFRIYFTNLSHSIQGHSMFHRHVSTYHNITYSSSIKFTREVGAGRLWEGGAG</sequence>